<dbReference type="EMBL" id="JAATEN010000004">
    <property type="protein sequence ID" value="NJQ00121.1"/>
    <property type="molecule type" value="Genomic_DNA"/>
</dbReference>
<dbReference type="Proteomes" id="UP000695264">
    <property type="component" value="Unassembled WGS sequence"/>
</dbReference>
<evidence type="ECO:0000259" key="1">
    <source>
        <dbReference type="PROSITE" id="PS51340"/>
    </source>
</evidence>
<organism evidence="2 3">
    <name type="scientific">Streptomyces zingiberis</name>
    <dbReference type="NCBI Taxonomy" id="2053010"/>
    <lineage>
        <taxon>Bacteria</taxon>
        <taxon>Bacillati</taxon>
        <taxon>Actinomycetota</taxon>
        <taxon>Actinomycetes</taxon>
        <taxon>Kitasatosporales</taxon>
        <taxon>Streptomycetaceae</taxon>
        <taxon>Streptomyces</taxon>
    </lineage>
</organism>
<dbReference type="InterPro" id="IPR052716">
    <property type="entry name" value="MOSC_domain"/>
</dbReference>
<comment type="caution">
    <text evidence="2">The sequence shown here is derived from an EMBL/GenBank/DDBJ whole genome shotgun (WGS) entry which is preliminary data.</text>
</comment>
<gene>
    <name evidence="2" type="ORF">HCK00_06120</name>
</gene>
<dbReference type="SUPFAM" id="SSF50800">
    <property type="entry name" value="PK beta-barrel domain-like"/>
    <property type="match status" value="1"/>
</dbReference>
<evidence type="ECO:0000313" key="3">
    <source>
        <dbReference type="Proteomes" id="UP000695264"/>
    </source>
</evidence>
<dbReference type="Pfam" id="PF03473">
    <property type="entry name" value="MOSC"/>
    <property type="match status" value="1"/>
</dbReference>
<dbReference type="InterPro" id="IPR005302">
    <property type="entry name" value="MoCF_Sase_C"/>
</dbReference>
<name>A0ABX1BR08_9ACTN</name>
<dbReference type="PANTHER" id="PTHR36930">
    <property type="entry name" value="METAL-SULFUR CLUSTER BIOSYNTHESIS PROTEINS YUAD-RELATED"/>
    <property type="match status" value="1"/>
</dbReference>
<keyword evidence="3" id="KW-1185">Reference proteome</keyword>
<accession>A0ABX1BR08</accession>
<sequence>MDARVVAVGRDAEHRFSKETAPVIRLLAGLGVAGDAHLGVTVRHRSRVARDPSAPNLRQVHLLQRELLDEVARDGYAVAPGQLGENVTTAGLDLLALGTGTLLRLGGEAVVEVTGLRNPCAQINRFRPGLLRRVLGRDERGAPVRRAGIMGVVLTGGEVRPGDRIVAEPPAGPHRPLAPV</sequence>
<reference evidence="2 3" key="1">
    <citation type="submission" date="2020-03" db="EMBL/GenBank/DDBJ databases">
        <title>WGS of actinomycetes isolated from Thailand.</title>
        <authorList>
            <person name="Thawai C."/>
        </authorList>
    </citation>
    <scope>NUCLEOTIDE SEQUENCE [LARGE SCALE GENOMIC DNA]</scope>
    <source>
        <strain evidence="2 3">PLAI 1-29</strain>
    </source>
</reference>
<protein>
    <submittedName>
        <fullName evidence="2">MOSC domain-containing protein</fullName>
    </submittedName>
</protein>
<proteinExistence type="predicted"/>
<feature type="domain" description="MOSC" evidence="1">
    <location>
        <begin position="19"/>
        <end position="168"/>
    </location>
</feature>
<evidence type="ECO:0000313" key="2">
    <source>
        <dbReference type="EMBL" id="NJQ00121.1"/>
    </source>
</evidence>
<dbReference type="RefSeq" id="WP_168100753.1">
    <property type="nucleotide sequence ID" value="NZ_JAATEN010000004.1"/>
</dbReference>
<dbReference type="PROSITE" id="PS51340">
    <property type="entry name" value="MOSC"/>
    <property type="match status" value="1"/>
</dbReference>
<dbReference type="PANTHER" id="PTHR36930:SF1">
    <property type="entry name" value="MOSC DOMAIN-CONTAINING PROTEIN"/>
    <property type="match status" value="1"/>
</dbReference>
<dbReference type="InterPro" id="IPR011037">
    <property type="entry name" value="Pyrv_Knase-like_insert_dom_sf"/>
</dbReference>
<dbReference type="Gene3D" id="2.40.33.20">
    <property type="entry name" value="PK beta-barrel domain-like"/>
    <property type="match status" value="1"/>
</dbReference>